<accession>A0ABT6V0W6</accession>
<keyword evidence="4" id="KW-0472">Membrane</keyword>
<gene>
    <name evidence="6" type="ORF">QLQ83_05735</name>
</gene>
<evidence type="ECO:0000313" key="6">
    <source>
        <dbReference type="EMBL" id="MDI5890587.1"/>
    </source>
</evidence>
<organism evidence="6 7">
    <name type="scientific">Halomonas rhizosphaerae</name>
    <dbReference type="NCBI Taxonomy" id="3043296"/>
    <lineage>
        <taxon>Bacteria</taxon>
        <taxon>Pseudomonadati</taxon>
        <taxon>Pseudomonadota</taxon>
        <taxon>Gammaproteobacteria</taxon>
        <taxon>Oceanospirillales</taxon>
        <taxon>Halomonadaceae</taxon>
        <taxon>Halomonas</taxon>
    </lineage>
</organism>
<keyword evidence="3 6" id="KW-0269">Exonuclease</keyword>
<evidence type="ECO:0000313" key="7">
    <source>
        <dbReference type="Proteomes" id="UP001225957"/>
    </source>
</evidence>
<reference evidence="6 7" key="1">
    <citation type="submission" date="2023-04" db="EMBL/GenBank/DDBJ databases">
        <title>Halomonas strains isolated from rhizosphere soil.</title>
        <authorList>
            <person name="Xu L."/>
            <person name="Sun J.-Q."/>
        </authorList>
    </citation>
    <scope>NUCLEOTIDE SEQUENCE [LARGE SCALE GENOMIC DNA]</scope>
    <source>
        <strain evidence="6 7">LR5S20</strain>
    </source>
</reference>
<feature type="domain" description="Exonuclease" evidence="5">
    <location>
        <begin position="142"/>
        <end position="306"/>
    </location>
</feature>
<evidence type="ECO:0000256" key="1">
    <source>
        <dbReference type="ARBA" id="ARBA00022722"/>
    </source>
</evidence>
<comment type="caution">
    <text evidence="6">The sequence shown here is derived from an EMBL/GenBank/DDBJ whole genome shotgun (WGS) entry which is preliminary data.</text>
</comment>
<evidence type="ECO:0000259" key="5">
    <source>
        <dbReference type="SMART" id="SM00479"/>
    </source>
</evidence>
<dbReference type="GO" id="GO:0004527">
    <property type="term" value="F:exonuclease activity"/>
    <property type="evidence" value="ECO:0007669"/>
    <property type="project" value="UniProtKB-KW"/>
</dbReference>
<dbReference type="Proteomes" id="UP001225957">
    <property type="component" value="Unassembled WGS sequence"/>
</dbReference>
<dbReference type="InterPro" id="IPR036397">
    <property type="entry name" value="RNaseH_sf"/>
</dbReference>
<sequence length="356" mass="39407">MRIIGGSFGTRGRIQVGSQGVRINASRGALYPPGALASVATRQEKERRFAWFTFLLGLLFLGILFGALFGPLGFIVALVLCIVGSFYGKTRYLVEMQFKDGEQLTLETTRRQADQLVQLKAESRPLSTPEQQLAQEWLDDPETVILDTETTGLSENAQVLELAIIDMQGRELLNTLVKPSAPIGPKAHEIHGISREHLRGAPTVADLAIHLRAILQDRRVVTYNAEFDERLLRHSLEAHGVEMPRGVTFDCAMHAYAEWYCPGGRWQKLGNAARQTGVRVTGTPHRAMTDCQTTLGVIQAMAQWPSHQDSPYVNRETASVAQRQSSGAGWEVSEGWPTWLIVLGIIIVVTYLAYAD</sequence>
<dbReference type="Gene3D" id="3.30.420.10">
    <property type="entry name" value="Ribonuclease H-like superfamily/Ribonuclease H"/>
    <property type="match status" value="1"/>
</dbReference>
<dbReference type="EMBL" id="JASCQP010000018">
    <property type="protein sequence ID" value="MDI5890587.1"/>
    <property type="molecule type" value="Genomic_DNA"/>
</dbReference>
<keyword evidence="2" id="KW-0378">Hydrolase</keyword>
<evidence type="ECO:0000256" key="4">
    <source>
        <dbReference type="SAM" id="Phobius"/>
    </source>
</evidence>
<evidence type="ECO:0000256" key="2">
    <source>
        <dbReference type="ARBA" id="ARBA00022801"/>
    </source>
</evidence>
<keyword evidence="4" id="KW-1133">Transmembrane helix</keyword>
<feature type="transmembrane region" description="Helical" evidence="4">
    <location>
        <begin position="74"/>
        <end position="94"/>
    </location>
</feature>
<protein>
    <submittedName>
        <fullName evidence="6">3'-5' exonuclease</fullName>
    </submittedName>
</protein>
<dbReference type="CDD" id="cd06127">
    <property type="entry name" value="DEDDh"/>
    <property type="match status" value="1"/>
</dbReference>
<dbReference type="SMART" id="SM00479">
    <property type="entry name" value="EXOIII"/>
    <property type="match status" value="1"/>
</dbReference>
<dbReference type="InterPro" id="IPR013520">
    <property type="entry name" value="Ribonucl_H"/>
</dbReference>
<name>A0ABT6V0W6_9GAMM</name>
<dbReference type="RefSeq" id="WP_282734562.1">
    <property type="nucleotide sequence ID" value="NZ_JASCQP010000018.1"/>
</dbReference>
<dbReference type="PANTHER" id="PTHR30231">
    <property type="entry name" value="DNA POLYMERASE III SUBUNIT EPSILON"/>
    <property type="match status" value="1"/>
</dbReference>
<keyword evidence="7" id="KW-1185">Reference proteome</keyword>
<evidence type="ECO:0000256" key="3">
    <source>
        <dbReference type="ARBA" id="ARBA00022839"/>
    </source>
</evidence>
<keyword evidence="1" id="KW-0540">Nuclease</keyword>
<keyword evidence="4" id="KW-0812">Transmembrane</keyword>
<feature type="transmembrane region" description="Helical" evidence="4">
    <location>
        <begin position="49"/>
        <end position="68"/>
    </location>
</feature>
<dbReference type="SUPFAM" id="SSF53098">
    <property type="entry name" value="Ribonuclease H-like"/>
    <property type="match status" value="1"/>
</dbReference>
<dbReference type="InterPro" id="IPR012337">
    <property type="entry name" value="RNaseH-like_sf"/>
</dbReference>
<dbReference type="Pfam" id="PF00929">
    <property type="entry name" value="RNase_T"/>
    <property type="match status" value="1"/>
</dbReference>
<dbReference type="PANTHER" id="PTHR30231:SF4">
    <property type="entry name" value="PROTEIN NEN2"/>
    <property type="match status" value="1"/>
</dbReference>
<feature type="transmembrane region" description="Helical" evidence="4">
    <location>
        <begin position="336"/>
        <end position="354"/>
    </location>
</feature>
<proteinExistence type="predicted"/>